<dbReference type="GO" id="GO:0006302">
    <property type="term" value="P:double-strand break repair"/>
    <property type="evidence" value="ECO:0007669"/>
    <property type="project" value="TreeGrafter"/>
</dbReference>
<feature type="compositionally biased region" description="Polar residues" evidence="5">
    <location>
        <begin position="1"/>
        <end position="18"/>
    </location>
</feature>
<protein>
    <submittedName>
        <fullName evidence="6">DNA repair ATPase</fullName>
    </submittedName>
</protein>
<proteinExistence type="predicted"/>
<dbReference type="RefSeq" id="WP_146953244.1">
    <property type="nucleotide sequence ID" value="NZ_BAABBJ010000007.1"/>
</dbReference>
<comment type="caution">
    <text evidence="6">The sequence shown here is derived from an EMBL/GenBank/DDBJ whole genome shotgun (WGS) entry which is preliminary data.</text>
</comment>
<keyword evidence="1" id="KW-0227">DNA damage</keyword>
<gene>
    <name evidence="6" type="ORF">CSO01_22160</name>
</gene>
<evidence type="ECO:0000313" key="7">
    <source>
        <dbReference type="Proteomes" id="UP000321798"/>
    </source>
</evidence>
<keyword evidence="3" id="KW-0742">SOS response</keyword>
<organism evidence="6 7">
    <name type="scientific">Cellulomonas soli</name>
    <dbReference type="NCBI Taxonomy" id="931535"/>
    <lineage>
        <taxon>Bacteria</taxon>
        <taxon>Bacillati</taxon>
        <taxon>Actinomycetota</taxon>
        <taxon>Actinomycetes</taxon>
        <taxon>Micrococcales</taxon>
        <taxon>Cellulomonadaceae</taxon>
        <taxon>Cellulomonas</taxon>
    </lineage>
</organism>
<dbReference type="Proteomes" id="UP000321798">
    <property type="component" value="Unassembled WGS sequence"/>
</dbReference>
<keyword evidence="7" id="KW-1185">Reference proteome</keyword>
<dbReference type="EMBL" id="BKAL01000007">
    <property type="protein sequence ID" value="GEP69501.1"/>
    <property type="molecule type" value="Genomic_DNA"/>
</dbReference>
<feature type="coiled-coil region" evidence="4">
    <location>
        <begin position="641"/>
        <end position="675"/>
    </location>
</feature>
<dbReference type="AlphaFoldDB" id="A0A512PE60"/>
<dbReference type="InterPro" id="IPR027417">
    <property type="entry name" value="P-loop_NTPase"/>
</dbReference>
<sequence>MSAETDVQQRSEPSSTPTDPVHPGQWRLGRVELVNWGTFGDHHVVDVARRGFLLTGHSGSGKSSLVDAVTAVLTPPAKVRFNAAAADVGARRSDRTVAAYVRGAWRRQTDETTGEVVSDHLRTGATWSGIALRFGDGTPDGAPVTLVKLFHLRAGENTNPTELHVMLTGSLDLLDLQPYARDGLQTRAIKAAWPDAIVTDRHSVFAARFCRTLGIGGDNALQLLHRTQSAKNLGSLDDLFRGFMLDEPATFAHAETAVEQFTELASAHAHVVTARRQIDRLAPLRALAGGYDEAQDEARARGALLESLPAFTDAWLLELARTERTALADTEEQARHRWESAQRAVEVAEQEARSAQLVVLQSGGQALALHRASLERAQAALEAARRRRVQIGGRLAEVGVAAPTTFAEFTELRGTAQREREDHDRARAEHRVQLHALYSAATDARQALDGIDRELVALRRAQSNLDASLLEARTVVSRATGLAPDLLPFVGELVQVRPEHAAEWQGPIERVLRPLATVMLVPAVHRETVLRAVNSHHLRSRLVLEIVPARVEPPRLVGDPGSLVHRVQVKDGPSRAWVEETLSRQYDYPCVADESDLAGLDRGVTRAGLVKRGARRHEKDDRFAVDDRGRWVLGFDNADKVDLLLERRRAAASALEQAETRIEAASDVADRGRDRLSALRVLDDVEWSELDVEQAAADEARARTAYAALLAGSADLRAAQAHADTAEVAAAEARELARGEQTAHTEARQELAAVDRTIREREQRSVEPVPLAHHAELEQRFYAVQRSVRHDIVDRLSRTVQSRLQSERESATRRASESAQHITSLQAAVRHEWPALTGDLTDGVEDRAGYLQVLARLETDRLPDFEERFFGLLETQSQRNIAQLAAVIRRAPGEIRDKIVPINDSLLRSPFDRGRFLQIKVDENRSQAVQDFLTDLKEITSGSWAEQDRAAAERKFDVMARVMRRLGSSETADRTWRTACLDTRRHVRFTGIEVDTEGVTVNVHDSSAGLSGGQRQKLVVFCLAAALRYQLTDEGEDRPRFGTVILDEAFDKADATFTRMAMDVFVEFGFHMVLATPLKLLQTLEDYVGAVGLATCTDFRASRVGLVTVEDARDVARAGEV</sequence>
<evidence type="ECO:0000256" key="4">
    <source>
        <dbReference type="SAM" id="Coils"/>
    </source>
</evidence>
<dbReference type="Pfam" id="PF13558">
    <property type="entry name" value="SbcC_Walker_B"/>
    <property type="match status" value="1"/>
</dbReference>
<feature type="coiled-coil region" evidence="4">
    <location>
        <begin position="331"/>
        <end position="387"/>
    </location>
</feature>
<evidence type="ECO:0000256" key="1">
    <source>
        <dbReference type="ARBA" id="ARBA00022763"/>
    </source>
</evidence>
<dbReference type="PANTHER" id="PTHR32182">
    <property type="entry name" value="DNA REPLICATION AND REPAIR PROTEIN RECF"/>
    <property type="match status" value="1"/>
</dbReference>
<dbReference type="OrthoDB" id="174137at2"/>
<reference evidence="6 7" key="1">
    <citation type="submission" date="2019-07" db="EMBL/GenBank/DDBJ databases">
        <title>Whole genome shotgun sequence of Cellulomonas soli NBRC 109434.</title>
        <authorList>
            <person name="Hosoyama A."/>
            <person name="Uohara A."/>
            <person name="Ohji S."/>
            <person name="Ichikawa N."/>
        </authorList>
    </citation>
    <scope>NUCLEOTIDE SEQUENCE [LARGE SCALE GENOMIC DNA]</scope>
    <source>
        <strain evidence="6 7">NBRC 109434</strain>
    </source>
</reference>
<dbReference type="SUPFAM" id="SSF52540">
    <property type="entry name" value="P-loop containing nucleoside triphosphate hydrolases"/>
    <property type="match status" value="1"/>
</dbReference>
<evidence type="ECO:0000256" key="2">
    <source>
        <dbReference type="ARBA" id="ARBA00023204"/>
    </source>
</evidence>
<name>A0A512PE60_9CELL</name>
<evidence type="ECO:0000313" key="6">
    <source>
        <dbReference type="EMBL" id="GEP69501.1"/>
    </source>
</evidence>
<feature type="region of interest" description="Disordered" evidence="5">
    <location>
        <begin position="1"/>
        <end position="24"/>
    </location>
</feature>
<keyword evidence="2" id="KW-0234">DNA repair</keyword>
<dbReference type="Gene3D" id="3.40.50.300">
    <property type="entry name" value="P-loop containing nucleotide triphosphate hydrolases"/>
    <property type="match status" value="1"/>
</dbReference>
<dbReference type="Pfam" id="PF13555">
    <property type="entry name" value="AAA_29"/>
    <property type="match status" value="1"/>
</dbReference>
<accession>A0A512PE60</accession>
<dbReference type="GO" id="GO:0000731">
    <property type="term" value="P:DNA synthesis involved in DNA repair"/>
    <property type="evidence" value="ECO:0007669"/>
    <property type="project" value="TreeGrafter"/>
</dbReference>
<dbReference type="GO" id="GO:0009432">
    <property type="term" value="P:SOS response"/>
    <property type="evidence" value="ECO:0007669"/>
    <property type="project" value="UniProtKB-KW"/>
</dbReference>
<evidence type="ECO:0000256" key="3">
    <source>
        <dbReference type="ARBA" id="ARBA00023236"/>
    </source>
</evidence>
<dbReference type="PANTHER" id="PTHR32182:SF0">
    <property type="entry name" value="DNA REPLICATION AND REPAIR PROTEIN RECF"/>
    <property type="match status" value="1"/>
</dbReference>
<evidence type="ECO:0000256" key="5">
    <source>
        <dbReference type="SAM" id="MobiDB-lite"/>
    </source>
</evidence>
<keyword evidence="4" id="KW-0175">Coiled coil</keyword>